<dbReference type="Gene3D" id="3.20.20.100">
    <property type="entry name" value="NADP-dependent oxidoreductase domain"/>
    <property type="match status" value="1"/>
</dbReference>
<dbReference type="OrthoDB" id="48988at2759"/>
<dbReference type="Proteomes" id="UP000650833">
    <property type="component" value="Unassembled WGS sequence"/>
</dbReference>
<dbReference type="PANTHER" id="PTHR43312:SF1">
    <property type="entry name" value="NADP-DEPENDENT OXIDOREDUCTASE DOMAIN-CONTAINING PROTEIN"/>
    <property type="match status" value="1"/>
</dbReference>
<name>A0A8H7QC37_9FUNG</name>
<keyword evidence="3" id="KW-1185">Reference proteome</keyword>
<evidence type="ECO:0000259" key="1">
    <source>
        <dbReference type="Pfam" id="PF00248"/>
    </source>
</evidence>
<feature type="domain" description="NADP-dependent oxidoreductase" evidence="1">
    <location>
        <begin position="18"/>
        <end position="252"/>
    </location>
</feature>
<dbReference type="PANTHER" id="PTHR43312">
    <property type="entry name" value="D-THREO-ALDOSE 1-DEHYDROGENASE"/>
    <property type="match status" value="1"/>
</dbReference>
<evidence type="ECO:0000313" key="3">
    <source>
        <dbReference type="Proteomes" id="UP000650833"/>
    </source>
</evidence>
<dbReference type="InterPro" id="IPR023210">
    <property type="entry name" value="NADP_OxRdtase_dom"/>
</dbReference>
<protein>
    <recommendedName>
        <fullName evidence="1">NADP-dependent oxidoreductase domain-containing protein</fullName>
    </recommendedName>
</protein>
<dbReference type="Pfam" id="PF00248">
    <property type="entry name" value="Aldo_ket_red"/>
    <property type="match status" value="1"/>
</dbReference>
<accession>A0A8H7QC37</accession>
<sequence>MNQLIPKTGKLVSRLGFGSYRTSKPNHAKALIAALEGGVNIIDTGNNFENGDSESLIGNTLDSMENEGKLSRDSITLVTKSGYLGAADIVPFDSKHDYIQLSEKMYHSVSPKVIEQQIQTSMQRLKTNKLDIFMINSPERMLMSKNRRYTSAQLYKDLSESFRYLDGLVANGNIGGYGICSNTMAFPSAVDHVSLPEIIKSCSNPSNFIAVEVPFNLYEKEAIIASNNDNMKTVAEIAKENDIYLMTNRPLNAIANGQIRVLVNHELGANGKGPAEHEIMAKMQSSFEHVAKLEADVMSELPVEEESLTAKFVWGQVLSENLARLAQNHFATRHYLTQQVLPELETDLVELHNYANQLGTDEDLGAYQDWIRNYKEAVDILAKDIVDYAYIDTLRKNNDLDRILNALCPTLNNSLENAYSPLSIKALRVLLSHKEVGTVFTGMRDPIYVRDALFAAKQEPLDQEDLDDLWRCPIFN</sequence>
<evidence type="ECO:0000313" key="2">
    <source>
        <dbReference type="EMBL" id="KAG2189732.1"/>
    </source>
</evidence>
<dbReference type="EMBL" id="JAEPRC010001222">
    <property type="protein sequence ID" value="KAG2189732.1"/>
    <property type="molecule type" value="Genomic_DNA"/>
</dbReference>
<dbReference type="InterPro" id="IPR036812">
    <property type="entry name" value="NAD(P)_OxRdtase_dom_sf"/>
</dbReference>
<dbReference type="InterPro" id="IPR053135">
    <property type="entry name" value="AKR2_Oxidoreductase"/>
</dbReference>
<comment type="caution">
    <text evidence="2">The sequence shown here is derived from an EMBL/GenBank/DDBJ whole genome shotgun (WGS) entry which is preliminary data.</text>
</comment>
<gene>
    <name evidence="2" type="ORF">INT46_000132</name>
</gene>
<proteinExistence type="predicted"/>
<dbReference type="SUPFAM" id="SSF51430">
    <property type="entry name" value="NAD(P)-linked oxidoreductase"/>
    <property type="match status" value="1"/>
</dbReference>
<reference evidence="2" key="1">
    <citation type="submission" date="2020-12" db="EMBL/GenBank/DDBJ databases">
        <title>Metabolic potential, ecology and presence of endohyphal bacteria is reflected in genomic diversity of Mucoromycotina.</title>
        <authorList>
            <person name="Muszewska A."/>
            <person name="Okrasinska A."/>
            <person name="Steczkiewicz K."/>
            <person name="Drgas O."/>
            <person name="Orlowska M."/>
            <person name="Perlinska-Lenart U."/>
            <person name="Aleksandrzak-Piekarczyk T."/>
            <person name="Szatraj K."/>
            <person name="Zielenkiewicz U."/>
            <person name="Pilsyk S."/>
            <person name="Malc E."/>
            <person name="Mieczkowski P."/>
            <person name="Kruszewska J.S."/>
            <person name="Biernat P."/>
            <person name="Pawlowska J."/>
        </authorList>
    </citation>
    <scope>NUCLEOTIDE SEQUENCE</scope>
    <source>
        <strain evidence="2">CBS 226.32</strain>
    </source>
</reference>
<dbReference type="CDD" id="cd19099">
    <property type="entry name" value="AKR_unchar"/>
    <property type="match status" value="1"/>
</dbReference>
<dbReference type="AlphaFoldDB" id="A0A8H7QC37"/>
<organism evidence="2 3">
    <name type="scientific">Mucor plumbeus</name>
    <dbReference type="NCBI Taxonomy" id="97098"/>
    <lineage>
        <taxon>Eukaryota</taxon>
        <taxon>Fungi</taxon>
        <taxon>Fungi incertae sedis</taxon>
        <taxon>Mucoromycota</taxon>
        <taxon>Mucoromycotina</taxon>
        <taxon>Mucoromycetes</taxon>
        <taxon>Mucorales</taxon>
        <taxon>Mucorineae</taxon>
        <taxon>Mucoraceae</taxon>
        <taxon>Mucor</taxon>
    </lineage>
</organism>